<dbReference type="InterPro" id="IPR000483">
    <property type="entry name" value="Cys-rich_flank_reg_C"/>
</dbReference>
<dbReference type="InterPro" id="IPR052286">
    <property type="entry name" value="Wnt_signaling_inhibitor"/>
</dbReference>
<dbReference type="PANTHER" id="PTHR24364:SF18">
    <property type="entry name" value="LP06937P"/>
    <property type="match status" value="1"/>
</dbReference>
<protein>
    <submittedName>
        <fullName evidence="7">Phospholipase A2 inhibitor-like</fullName>
    </submittedName>
</protein>
<dbReference type="Proteomes" id="UP000694941">
    <property type="component" value="Unplaced"/>
</dbReference>
<dbReference type="RefSeq" id="XP_013794056.1">
    <property type="nucleotide sequence ID" value="XM_013938602.2"/>
</dbReference>
<dbReference type="SUPFAM" id="SSF52058">
    <property type="entry name" value="L domain-like"/>
    <property type="match status" value="1"/>
</dbReference>
<evidence type="ECO:0000313" key="6">
    <source>
        <dbReference type="Proteomes" id="UP000694941"/>
    </source>
</evidence>
<evidence type="ECO:0000256" key="3">
    <source>
        <dbReference type="ARBA" id="ARBA00022737"/>
    </source>
</evidence>
<dbReference type="InterPro" id="IPR032675">
    <property type="entry name" value="LRR_dom_sf"/>
</dbReference>
<keyword evidence="4" id="KW-0472">Membrane</keyword>
<keyword evidence="4" id="KW-1133">Transmembrane helix</keyword>
<organism evidence="6 7">
    <name type="scientific">Limulus polyphemus</name>
    <name type="common">Atlantic horseshoe crab</name>
    <dbReference type="NCBI Taxonomy" id="6850"/>
    <lineage>
        <taxon>Eukaryota</taxon>
        <taxon>Metazoa</taxon>
        <taxon>Ecdysozoa</taxon>
        <taxon>Arthropoda</taxon>
        <taxon>Chelicerata</taxon>
        <taxon>Merostomata</taxon>
        <taxon>Xiphosura</taxon>
        <taxon>Limulidae</taxon>
        <taxon>Limulus</taxon>
    </lineage>
</organism>
<keyword evidence="3" id="KW-0677">Repeat</keyword>
<dbReference type="GeneID" id="106478091"/>
<evidence type="ECO:0000259" key="5">
    <source>
        <dbReference type="SMART" id="SM00082"/>
    </source>
</evidence>
<dbReference type="PANTHER" id="PTHR24364">
    <property type="entry name" value="LP06937P"/>
    <property type="match status" value="1"/>
</dbReference>
<evidence type="ECO:0000256" key="2">
    <source>
        <dbReference type="ARBA" id="ARBA00022729"/>
    </source>
</evidence>
<dbReference type="PROSITE" id="PS51450">
    <property type="entry name" value="LRR"/>
    <property type="match status" value="1"/>
</dbReference>
<accession>A0ABM1C4M4</accession>
<feature type="transmembrane region" description="Helical" evidence="4">
    <location>
        <begin position="360"/>
        <end position="383"/>
    </location>
</feature>
<keyword evidence="6" id="KW-1185">Reference proteome</keyword>
<keyword evidence="1" id="KW-0433">Leucine-rich repeat</keyword>
<sequence length="419" mass="48788">MMTRHQQQASNKKLIRTLELATVSLVFYAKLLFVLTEAAGQAGILPLHTSNFSSVCPVEFQGRCRCGRVPYGPHGILTYVTNCTNTNFDDTHMLLKLPVETEVLIFTGNYIPDLPLNILGKVKKYGQLHTIDMSNNHIQSIKGKTFHHVEFVKKLVLNDNDLYIVSKDVHSRMFSNFYQLEELHLKNAFTEKVRVDDYFYNLVTVFKDSNLNHLQVLNLEENEFRSMLNENFFCYMRTLMKIYMKGNRMTDFRLNTTCLPRLEILDLSENEIPYLTNQTLHRFDAVPGLEINLAGNPFQCDCYLVDMYRWLTTTKTRVINKETFQCFSGFPRTNAWKLVNHVPLHDLKCPLKLSDFQNHISASVVVLVLLIIICVVLVSVLTYRHRQAIYIFARSWFQPFNSKMKYSSMDKRDETEMEV</sequence>
<evidence type="ECO:0000313" key="7">
    <source>
        <dbReference type="RefSeq" id="XP_013794056.1"/>
    </source>
</evidence>
<dbReference type="InterPro" id="IPR001611">
    <property type="entry name" value="Leu-rich_rpt"/>
</dbReference>
<evidence type="ECO:0000256" key="1">
    <source>
        <dbReference type="ARBA" id="ARBA00022614"/>
    </source>
</evidence>
<evidence type="ECO:0000256" key="4">
    <source>
        <dbReference type="SAM" id="Phobius"/>
    </source>
</evidence>
<keyword evidence="7" id="KW-0593">Phospholipase A2 inhibitor</keyword>
<keyword evidence="4" id="KW-0812">Transmembrane</keyword>
<dbReference type="SMART" id="SM00082">
    <property type="entry name" value="LRRCT"/>
    <property type="match status" value="1"/>
</dbReference>
<dbReference type="GO" id="GO:0019834">
    <property type="term" value="F:phospholipase A2 inhibitor activity"/>
    <property type="evidence" value="ECO:0007669"/>
    <property type="project" value="UniProtKB-KW"/>
</dbReference>
<name>A0ABM1C4M4_LIMPO</name>
<dbReference type="Gene3D" id="3.80.10.10">
    <property type="entry name" value="Ribonuclease Inhibitor"/>
    <property type="match status" value="1"/>
</dbReference>
<feature type="domain" description="LRRCT" evidence="5">
    <location>
        <begin position="296"/>
        <end position="350"/>
    </location>
</feature>
<gene>
    <name evidence="7" type="primary">LOC106478091</name>
</gene>
<dbReference type="SMART" id="SM00369">
    <property type="entry name" value="LRR_TYP"/>
    <property type="match status" value="3"/>
</dbReference>
<proteinExistence type="predicted"/>
<dbReference type="InterPro" id="IPR003591">
    <property type="entry name" value="Leu-rich_rpt_typical-subtyp"/>
</dbReference>
<reference evidence="7" key="1">
    <citation type="submission" date="2025-08" db="UniProtKB">
        <authorList>
            <consortium name="RefSeq"/>
        </authorList>
    </citation>
    <scope>IDENTIFICATION</scope>
    <source>
        <tissue evidence="7">Muscle</tissue>
    </source>
</reference>
<keyword evidence="2" id="KW-0732">Signal</keyword>